<comment type="caution">
    <text evidence="1">The sequence shown here is derived from an EMBL/GenBank/DDBJ whole genome shotgun (WGS) entry which is preliminary data.</text>
</comment>
<reference evidence="1 2" key="1">
    <citation type="submission" date="2024-10" db="EMBL/GenBank/DDBJ databases">
        <title>The Natural Products Discovery Center: Release of the First 8490 Sequenced Strains for Exploring Actinobacteria Biosynthetic Diversity.</title>
        <authorList>
            <person name="Kalkreuter E."/>
            <person name="Kautsar S.A."/>
            <person name="Yang D."/>
            <person name="Bader C.D."/>
            <person name="Teijaro C.N."/>
            <person name="Fluegel L."/>
            <person name="Davis C.M."/>
            <person name="Simpson J.R."/>
            <person name="Lauterbach L."/>
            <person name="Steele A.D."/>
            <person name="Gui C."/>
            <person name="Meng S."/>
            <person name="Li G."/>
            <person name="Viehrig K."/>
            <person name="Ye F."/>
            <person name="Su P."/>
            <person name="Kiefer A.F."/>
            <person name="Nichols A."/>
            <person name="Cepeda A.J."/>
            <person name="Yan W."/>
            <person name="Fan B."/>
            <person name="Jiang Y."/>
            <person name="Adhikari A."/>
            <person name="Zheng C.-J."/>
            <person name="Schuster L."/>
            <person name="Cowan T.M."/>
            <person name="Smanski M.J."/>
            <person name="Chevrette M.G."/>
            <person name="De Carvalho L.P.S."/>
            <person name="Shen B."/>
        </authorList>
    </citation>
    <scope>NUCLEOTIDE SEQUENCE [LARGE SCALE GENOMIC DNA]</scope>
    <source>
        <strain evidence="1 2">NPDC050545</strain>
    </source>
</reference>
<proteinExistence type="predicted"/>
<evidence type="ECO:0008006" key="3">
    <source>
        <dbReference type="Google" id="ProtNLM"/>
    </source>
</evidence>
<evidence type="ECO:0000313" key="2">
    <source>
        <dbReference type="Proteomes" id="UP001612741"/>
    </source>
</evidence>
<evidence type="ECO:0000313" key="1">
    <source>
        <dbReference type="EMBL" id="MFI6496855.1"/>
    </source>
</evidence>
<dbReference type="RefSeq" id="WP_397079301.1">
    <property type="nucleotide sequence ID" value="NZ_JBITGY010000002.1"/>
</dbReference>
<dbReference type="Proteomes" id="UP001612741">
    <property type="component" value="Unassembled WGS sequence"/>
</dbReference>
<organism evidence="1 2">
    <name type="scientific">Nonomuraea typhae</name>
    <dbReference type="NCBI Taxonomy" id="2603600"/>
    <lineage>
        <taxon>Bacteria</taxon>
        <taxon>Bacillati</taxon>
        <taxon>Actinomycetota</taxon>
        <taxon>Actinomycetes</taxon>
        <taxon>Streptosporangiales</taxon>
        <taxon>Streptosporangiaceae</taxon>
        <taxon>Nonomuraea</taxon>
    </lineage>
</organism>
<sequence length="164" mass="18542">MADAKIACANEDHPRPTPAVARLSWPDGRYNDSAVCVGDLTWSVRNSLDEGHTVLVEPVAERETGGYVRYTVTHQVKELARIHRRERGRKVRAILLEAPDMPGYDELPETIEERRKLPARFHVPVWDGDGKPNSWLCAVCWEDGVVYGWPCEVAQEYGGEVFAR</sequence>
<gene>
    <name evidence="1" type="ORF">ACIBG2_05710</name>
</gene>
<dbReference type="EMBL" id="JBITGY010000002">
    <property type="protein sequence ID" value="MFI6496855.1"/>
    <property type="molecule type" value="Genomic_DNA"/>
</dbReference>
<accession>A0ABW7YLT8</accession>
<protein>
    <recommendedName>
        <fullName evidence="3">DUF1905 domain-containing protein</fullName>
    </recommendedName>
</protein>
<keyword evidence="2" id="KW-1185">Reference proteome</keyword>
<name>A0ABW7YLT8_9ACTN</name>